<dbReference type="EMBL" id="KF900391">
    <property type="protein sequence ID" value="AIE93330.1"/>
    <property type="molecule type" value="Genomic_DNA"/>
</dbReference>
<organism evidence="2">
    <name type="scientific">uncultured marine thaumarchaeote AD1000_33_G09</name>
    <dbReference type="NCBI Taxonomy" id="1455909"/>
    <lineage>
        <taxon>Archaea</taxon>
        <taxon>Nitrososphaerota</taxon>
        <taxon>environmental samples</taxon>
    </lineage>
</organism>
<feature type="transmembrane region" description="Helical" evidence="1">
    <location>
        <begin position="86"/>
        <end position="103"/>
    </location>
</feature>
<keyword evidence="1" id="KW-1133">Transmembrane helix</keyword>
<name>A0A075FNX0_9ARCH</name>
<accession>A0A075FNX0</accession>
<proteinExistence type="predicted"/>
<keyword evidence="1" id="KW-0812">Transmembrane</keyword>
<feature type="transmembrane region" description="Helical" evidence="1">
    <location>
        <begin position="146"/>
        <end position="165"/>
    </location>
</feature>
<evidence type="ECO:0000256" key="1">
    <source>
        <dbReference type="SAM" id="Phobius"/>
    </source>
</evidence>
<keyword evidence="1" id="KW-0472">Membrane</keyword>
<sequence>MKTDTVEDISFLLYFMPVVMYIISTILHVTVSGLTFQESFLSVTRNPVWLVLSLLAISASLIFHIRSSNEGERTGLISIHAKRMRIIGIIIILLSLGEAIAVSDAQTNPIGLFITARLPILFTAIMFLQSAFIQIPFTVKTENNKFIISVFASVLILASPIVYYLTSMIGLPFVVNLGTSLALIIFGSLLFTRD</sequence>
<protein>
    <submittedName>
        <fullName evidence="2">Uncharacterized protein</fullName>
    </submittedName>
</protein>
<feature type="transmembrane region" description="Helical" evidence="1">
    <location>
        <begin position="171"/>
        <end position="191"/>
    </location>
</feature>
<feature type="transmembrane region" description="Helical" evidence="1">
    <location>
        <begin position="109"/>
        <end position="134"/>
    </location>
</feature>
<evidence type="ECO:0000313" key="2">
    <source>
        <dbReference type="EMBL" id="AIE93330.1"/>
    </source>
</evidence>
<dbReference type="AlphaFoldDB" id="A0A075FNX0"/>
<reference evidence="2" key="1">
    <citation type="journal article" date="2014" name="Genome Biol. Evol.">
        <title>Pangenome evidence for extensive interdomain horizontal transfer affecting lineage core and shell genes in uncultured planktonic thaumarchaeota and euryarchaeota.</title>
        <authorList>
            <person name="Deschamps P."/>
            <person name="Zivanovic Y."/>
            <person name="Moreira D."/>
            <person name="Rodriguez-Valera F."/>
            <person name="Lopez-Garcia P."/>
        </authorList>
    </citation>
    <scope>NUCLEOTIDE SEQUENCE</scope>
</reference>
<feature type="transmembrane region" description="Helical" evidence="1">
    <location>
        <begin position="48"/>
        <end position="65"/>
    </location>
</feature>
<feature type="transmembrane region" description="Helical" evidence="1">
    <location>
        <begin position="12"/>
        <end position="36"/>
    </location>
</feature>